<comment type="caution">
    <text evidence="1">The sequence shown here is derived from an EMBL/GenBank/DDBJ whole genome shotgun (WGS) entry which is preliminary data.</text>
</comment>
<evidence type="ECO:0000313" key="1">
    <source>
        <dbReference type="EMBL" id="KAH7657737.1"/>
    </source>
</evidence>
<dbReference type="EMBL" id="CM037027">
    <property type="protein sequence ID" value="KAH7657737.1"/>
    <property type="molecule type" value="Genomic_DNA"/>
</dbReference>
<dbReference type="Proteomes" id="UP000827976">
    <property type="component" value="Chromosome 17"/>
</dbReference>
<sequence length="712" mass="76787">MFVFSSRASVPFAGAFFTPSGLSGTALIQTLARLSRDLSISSPLQRRNSRSLLRCIKILSTFFESLFESELSPSSSSSADLCFKELYVLVYRAKALLHCCSHSGRLWLLIQSHRVSGYFHDLCREIYTLLDILPLGDFKNLAGETREQIELLRRQLRESKLFFDPHEESLRRMVFSFLDGFENGCVPDQGELREAFIQRLGIRSASACRAEVDFLEERIHVDDREDDDADPATLSAMAALARYSRFALFGFQEDEVDRNGRTLKKGVVSRELAEQSLSIPKDFCCPVSLDLMRDPVIISSGQTYDRESISRWLEDGHCTCPNSGQTLNHTRLVPNRALRSLISRWCAANSIAYDSPETGSEIAAAAASSKAAAGATRATVDLLVRLLSSGSDEAKTVAVRELRFLAKTGKDNRACIANAGAIPFLHLLLRSSNPIAQENTVTAILNLSILDKNKDLIMSEHGCLRSIVSVLRNGWTAEARENAAATLFSLSAIHDYKKMIMAEPGAVEALAELLTIGSSRGKKDAVTALFNLSTHPESGEKMVSSGAVSALVSALGMEGVAEEAAGALAMLMRQVVVASEVGKEDKVVAGLVRLMRSGSPRAKENAVAALNEMCRSGGAAMTKRVANTPALGALIQTLLFTGTKRARRKAASLARMCQRCETVPATMALAGGWGIEYVLGRSSTMARGGGGGGGGGPDVPVAGLVAISVPVL</sequence>
<gene>
    <name evidence="1" type="ORF">IHE45_17G041000</name>
</gene>
<protein>
    <submittedName>
        <fullName evidence="1">Zinc finger RING/FYVE/PHD-type protein</fullName>
    </submittedName>
</protein>
<name>A0ACB7UBQ3_DIOAL</name>
<keyword evidence="2" id="KW-1185">Reference proteome</keyword>
<proteinExistence type="predicted"/>
<reference evidence="2" key="1">
    <citation type="journal article" date="2022" name="Nat. Commun.">
        <title>Chromosome evolution and the genetic basis of agronomically important traits in greater yam.</title>
        <authorList>
            <person name="Bredeson J.V."/>
            <person name="Lyons J.B."/>
            <person name="Oniyinde I.O."/>
            <person name="Okereke N.R."/>
            <person name="Kolade O."/>
            <person name="Nnabue I."/>
            <person name="Nwadili C.O."/>
            <person name="Hribova E."/>
            <person name="Parker M."/>
            <person name="Nwogha J."/>
            <person name="Shu S."/>
            <person name="Carlson J."/>
            <person name="Kariba R."/>
            <person name="Muthemba S."/>
            <person name="Knop K."/>
            <person name="Barton G.J."/>
            <person name="Sherwood A.V."/>
            <person name="Lopez-Montes A."/>
            <person name="Asiedu R."/>
            <person name="Jamnadass R."/>
            <person name="Muchugi A."/>
            <person name="Goodstein D."/>
            <person name="Egesi C.N."/>
            <person name="Featherston J."/>
            <person name="Asfaw A."/>
            <person name="Simpson G.G."/>
            <person name="Dolezel J."/>
            <person name="Hendre P.S."/>
            <person name="Van Deynze A."/>
            <person name="Kumar P.L."/>
            <person name="Obidiegwu J.E."/>
            <person name="Bhattacharjee R."/>
            <person name="Rokhsar D.S."/>
        </authorList>
    </citation>
    <scope>NUCLEOTIDE SEQUENCE [LARGE SCALE GENOMIC DNA]</scope>
    <source>
        <strain evidence="2">cv. TDa95/00328</strain>
    </source>
</reference>
<accession>A0ACB7UBQ3</accession>
<evidence type="ECO:0000313" key="2">
    <source>
        <dbReference type="Proteomes" id="UP000827976"/>
    </source>
</evidence>
<organism evidence="1 2">
    <name type="scientific">Dioscorea alata</name>
    <name type="common">Purple yam</name>
    <dbReference type="NCBI Taxonomy" id="55571"/>
    <lineage>
        <taxon>Eukaryota</taxon>
        <taxon>Viridiplantae</taxon>
        <taxon>Streptophyta</taxon>
        <taxon>Embryophyta</taxon>
        <taxon>Tracheophyta</taxon>
        <taxon>Spermatophyta</taxon>
        <taxon>Magnoliopsida</taxon>
        <taxon>Liliopsida</taxon>
        <taxon>Dioscoreales</taxon>
        <taxon>Dioscoreaceae</taxon>
        <taxon>Dioscorea</taxon>
    </lineage>
</organism>